<dbReference type="Proteomes" id="UP001212326">
    <property type="component" value="Chromosome"/>
</dbReference>
<sequence length="173" mass="19354">MRLADARVECVTEIAAAPQRVWELVSDISTSARHSPELQEVEWLDGAEGPAVGACFSGRNRNSGLGEWRTVSRVARMAEQRVFEWEVVHYNDRRHGEPLAVWTYTLEPLTDGSGTRLRHGMRFGSAHGPMHEVVERYPDREEQIIDGRLALLRTGIERTLAGVKAEAEGVPLP</sequence>
<dbReference type="CDD" id="cd07812">
    <property type="entry name" value="SRPBCC"/>
    <property type="match status" value="1"/>
</dbReference>
<dbReference type="InterPro" id="IPR019587">
    <property type="entry name" value="Polyketide_cyclase/dehydratase"/>
</dbReference>
<name>A0ABY7PAC0_9ACTN</name>
<dbReference type="SUPFAM" id="SSF55961">
    <property type="entry name" value="Bet v1-like"/>
    <property type="match status" value="1"/>
</dbReference>
<reference evidence="1 2" key="1">
    <citation type="submission" date="2022-12" db="EMBL/GenBank/DDBJ databases">
        <authorList>
            <person name="Mo P."/>
        </authorList>
    </citation>
    <scope>NUCLEOTIDE SEQUENCE [LARGE SCALE GENOMIC DNA]</scope>
    <source>
        <strain evidence="1 2">HUAS 2-6</strain>
    </source>
</reference>
<proteinExistence type="predicted"/>
<accession>A0ABY7PAC0</accession>
<evidence type="ECO:0000313" key="1">
    <source>
        <dbReference type="EMBL" id="WBO66283.1"/>
    </source>
</evidence>
<dbReference type="RefSeq" id="WP_270083764.1">
    <property type="nucleotide sequence ID" value="NZ_CP115300.1"/>
</dbReference>
<dbReference type="EMBL" id="CP115300">
    <property type="protein sequence ID" value="WBO66283.1"/>
    <property type="molecule type" value="Genomic_DNA"/>
</dbReference>
<gene>
    <name evidence="1" type="ORF">O1G22_27470</name>
</gene>
<protein>
    <submittedName>
        <fullName evidence="1">SRPBCC family protein</fullName>
    </submittedName>
</protein>
<dbReference type="Pfam" id="PF10604">
    <property type="entry name" value="Polyketide_cyc2"/>
    <property type="match status" value="1"/>
</dbReference>
<keyword evidence="2" id="KW-1185">Reference proteome</keyword>
<evidence type="ECO:0000313" key="2">
    <source>
        <dbReference type="Proteomes" id="UP001212326"/>
    </source>
</evidence>
<organism evidence="1 2">
    <name type="scientific">Streptomyces camelliae</name>
    <dbReference type="NCBI Taxonomy" id="3004093"/>
    <lineage>
        <taxon>Bacteria</taxon>
        <taxon>Bacillati</taxon>
        <taxon>Actinomycetota</taxon>
        <taxon>Actinomycetes</taxon>
        <taxon>Kitasatosporales</taxon>
        <taxon>Streptomycetaceae</taxon>
        <taxon>Streptomyces</taxon>
    </lineage>
</organism>
<dbReference type="Gene3D" id="3.30.530.20">
    <property type="match status" value="1"/>
</dbReference>
<dbReference type="InterPro" id="IPR023393">
    <property type="entry name" value="START-like_dom_sf"/>
</dbReference>